<dbReference type="InterPro" id="IPR036371">
    <property type="entry name" value="TPK_B1-bd_sf"/>
</dbReference>
<organism evidence="6">
    <name type="scientific">bioreactor metagenome</name>
    <dbReference type="NCBI Taxonomy" id="1076179"/>
    <lineage>
        <taxon>unclassified sequences</taxon>
        <taxon>metagenomes</taxon>
        <taxon>ecological metagenomes</taxon>
    </lineage>
</organism>
<dbReference type="GO" id="GO:0004788">
    <property type="term" value="F:thiamine diphosphokinase activity"/>
    <property type="evidence" value="ECO:0007669"/>
    <property type="project" value="UniProtKB-EC"/>
</dbReference>
<evidence type="ECO:0000313" key="6">
    <source>
        <dbReference type="EMBL" id="MPM37176.1"/>
    </source>
</evidence>
<dbReference type="Pfam" id="PF04265">
    <property type="entry name" value="TPK_B1_binding"/>
    <property type="match status" value="1"/>
</dbReference>
<dbReference type="InterPro" id="IPR006282">
    <property type="entry name" value="Thi_PPkinase"/>
</dbReference>
<dbReference type="NCBIfam" id="TIGR01378">
    <property type="entry name" value="thi_PPkinase"/>
    <property type="match status" value="1"/>
</dbReference>
<dbReference type="GO" id="GO:0030975">
    <property type="term" value="F:thiamine binding"/>
    <property type="evidence" value="ECO:0007669"/>
    <property type="project" value="InterPro"/>
</dbReference>
<dbReference type="GO" id="GO:0016301">
    <property type="term" value="F:kinase activity"/>
    <property type="evidence" value="ECO:0007669"/>
    <property type="project" value="UniProtKB-KW"/>
</dbReference>
<gene>
    <name evidence="6" type="primary">thiN_10</name>
    <name evidence="6" type="ORF">SDC9_83782</name>
</gene>
<evidence type="ECO:0000256" key="1">
    <source>
        <dbReference type="ARBA" id="ARBA00022679"/>
    </source>
</evidence>
<dbReference type="CDD" id="cd07995">
    <property type="entry name" value="TPK"/>
    <property type="match status" value="1"/>
</dbReference>
<evidence type="ECO:0000259" key="5">
    <source>
        <dbReference type="SMART" id="SM00983"/>
    </source>
</evidence>
<protein>
    <submittedName>
        <fullName evidence="6">Thiamine pyrophosphokinase</fullName>
        <ecNumber evidence="6">2.7.6.2</ecNumber>
    </submittedName>
</protein>
<reference evidence="6" key="1">
    <citation type="submission" date="2019-08" db="EMBL/GenBank/DDBJ databases">
        <authorList>
            <person name="Kucharzyk K."/>
            <person name="Murdoch R.W."/>
            <person name="Higgins S."/>
            <person name="Loffler F."/>
        </authorList>
    </citation>
    <scope>NUCLEOTIDE SEQUENCE</scope>
</reference>
<dbReference type="PANTHER" id="PTHR41299:SF1">
    <property type="entry name" value="THIAMINE PYROPHOSPHOKINASE"/>
    <property type="match status" value="1"/>
</dbReference>
<proteinExistence type="predicted"/>
<evidence type="ECO:0000256" key="4">
    <source>
        <dbReference type="ARBA" id="ARBA00022840"/>
    </source>
</evidence>
<dbReference type="AlphaFoldDB" id="A0A644Z8H0"/>
<dbReference type="SMART" id="SM00983">
    <property type="entry name" value="TPK_B1_binding"/>
    <property type="match status" value="1"/>
</dbReference>
<dbReference type="GO" id="GO:0006772">
    <property type="term" value="P:thiamine metabolic process"/>
    <property type="evidence" value="ECO:0007669"/>
    <property type="project" value="InterPro"/>
</dbReference>
<dbReference type="InterPro" id="IPR053149">
    <property type="entry name" value="TPK"/>
</dbReference>
<dbReference type="Pfam" id="PF04263">
    <property type="entry name" value="TPK_catalytic"/>
    <property type="match status" value="1"/>
</dbReference>
<dbReference type="SUPFAM" id="SSF63999">
    <property type="entry name" value="Thiamin pyrophosphokinase, catalytic domain"/>
    <property type="match status" value="1"/>
</dbReference>
<keyword evidence="1 6" id="KW-0808">Transferase</keyword>
<dbReference type="SUPFAM" id="SSF63862">
    <property type="entry name" value="Thiamin pyrophosphokinase, substrate-binding domain"/>
    <property type="match status" value="1"/>
</dbReference>
<keyword evidence="2" id="KW-0547">Nucleotide-binding</keyword>
<dbReference type="GO" id="GO:0005524">
    <property type="term" value="F:ATP binding"/>
    <property type="evidence" value="ECO:0007669"/>
    <property type="project" value="UniProtKB-KW"/>
</dbReference>
<dbReference type="InterPro" id="IPR007371">
    <property type="entry name" value="TPK_catalytic"/>
</dbReference>
<comment type="caution">
    <text evidence="6">The sequence shown here is derived from an EMBL/GenBank/DDBJ whole genome shotgun (WGS) entry which is preliminary data.</text>
</comment>
<evidence type="ECO:0000256" key="2">
    <source>
        <dbReference type="ARBA" id="ARBA00022741"/>
    </source>
</evidence>
<dbReference type="EC" id="2.7.6.2" evidence="6"/>
<dbReference type="InterPro" id="IPR007373">
    <property type="entry name" value="Thiamin_PyroPKinase_B1-bd"/>
</dbReference>
<dbReference type="EMBL" id="VSSQ01007855">
    <property type="protein sequence ID" value="MPM37176.1"/>
    <property type="molecule type" value="Genomic_DNA"/>
</dbReference>
<keyword evidence="3 6" id="KW-0418">Kinase</keyword>
<dbReference type="PANTHER" id="PTHR41299">
    <property type="entry name" value="THIAMINE PYROPHOSPHOKINASE"/>
    <property type="match status" value="1"/>
</dbReference>
<dbReference type="InterPro" id="IPR036759">
    <property type="entry name" value="TPK_catalytic_sf"/>
</dbReference>
<evidence type="ECO:0000256" key="3">
    <source>
        <dbReference type="ARBA" id="ARBA00022777"/>
    </source>
</evidence>
<dbReference type="GO" id="GO:0009229">
    <property type="term" value="P:thiamine diphosphate biosynthetic process"/>
    <property type="evidence" value="ECO:0007669"/>
    <property type="project" value="InterPro"/>
</dbReference>
<name>A0A644Z8H0_9ZZZZ</name>
<sequence length="198" mass="21995">MIAADGGYHHLIATQRNPDMLLGDFDSLSTENRELANQRGVHQAEWPVEKDQTDGEIAIRTAFANGCSEVILFGCWGGDRVDHSIGNLMLLDLCYELGLQGVLHHQGENIMLCKPGVYIIKGRLGGMVSLITKSYEPCRISTEGLKYALQNGNLKKGSSTGISNQFFNDQAIIHVDQGEVWLIWNGELPNFEHQELVR</sequence>
<keyword evidence="4" id="KW-0067">ATP-binding</keyword>
<feature type="domain" description="Thiamin pyrophosphokinase thiamin-binding" evidence="5">
    <location>
        <begin position="116"/>
        <end position="181"/>
    </location>
</feature>
<dbReference type="Gene3D" id="3.40.50.10240">
    <property type="entry name" value="Thiamin pyrophosphokinase, catalytic domain"/>
    <property type="match status" value="1"/>
</dbReference>
<accession>A0A644Z8H0</accession>